<dbReference type="Proteomes" id="UP000249516">
    <property type="component" value="Unassembled WGS sequence"/>
</dbReference>
<dbReference type="Pfam" id="PF00582">
    <property type="entry name" value="Usp"/>
    <property type="match status" value="2"/>
</dbReference>
<dbReference type="RefSeq" id="WP_121030967.1">
    <property type="nucleotide sequence ID" value="NZ_PNJG02000002.1"/>
</dbReference>
<accession>A0A495A5J3</accession>
<dbReference type="EMBL" id="PNJG02000002">
    <property type="protein sequence ID" value="RKQ35098.1"/>
    <property type="molecule type" value="Genomic_DNA"/>
</dbReference>
<dbReference type="InterPro" id="IPR006015">
    <property type="entry name" value="Universal_stress_UspA"/>
</dbReference>
<dbReference type="Gene3D" id="3.40.50.620">
    <property type="entry name" value="HUPs"/>
    <property type="match status" value="2"/>
</dbReference>
<evidence type="ECO:0000256" key="2">
    <source>
        <dbReference type="SAM" id="MobiDB-lite"/>
    </source>
</evidence>
<dbReference type="InterPro" id="IPR006016">
    <property type="entry name" value="UspA"/>
</dbReference>
<gene>
    <name evidence="4" type="ORF">C1C97_007485</name>
</gene>
<proteinExistence type="inferred from homology"/>
<name>A0A495A5J3_9MICC</name>
<evidence type="ECO:0000313" key="5">
    <source>
        <dbReference type="Proteomes" id="UP000249516"/>
    </source>
</evidence>
<dbReference type="AlphaFoldDB" id="A0A495A5J3"/>
<dbReference type="PANTHER" id="PTHR46268">
    <property type="entry name" value="STRESS RESPONSE PROTEIN NHAX"/>
    <property type="match status" value="1"/>
</dbReference>
<comment type="similarity">
    <text evidence="1">Belongs to the universal stress protein A family.</text>
</comment>
<dbReference type="PANTHER" id="PTHR46268:SF15">
    <property type="entry name" value="UNIVERSAL STRESS PROTEIN HP_0031"/>
    <property type="match status" value="1"/>
</dbReference>
<evidence type="ECO:0000313" key="4">
    <source>
        <dbReference type="EMBL" id="RKQ35098.1"/>
    </source>
</evidence>
<keyword evidence="5" id="KW-1185">Reference proteome</keyword>
<evidence type="ECO:0000256" key="1">
    <source>
        <dbReference type="ARBA" id="ARBA00008791"/>
    </source>
</evidence>
<dbReference type="OrthoDB" id="6174426at2"/>
<sequence>MNKDVLNPSSTAPVLVGIDGSEIALRALDRALAEARARNVPVRLVSAYPVAIVGDPGLEARFREAVTQECESNLMAAVEHARETASDVELDTITAEGDAARAVLRAARDACLVVMGKRGRGGALRGRLGSVSAAVAAHSPVPVVVVPPGEHQDGADQEQARTEARQAQDVQLTDGQGSGERRALASETDFSGTVVVGVDAAGDENPAVAQAIEYATAHGLGLSLVSVNGALSGTPEWFQDQYNQTYYFEESLKKLSELARSIAQRAPEVRVADHAFLGRPGRVLVQATRTADLVVVGSRGIGGFTGLLLGSVSQAVLAGAAGPVMVVPSGR</sequence>
<dbReference type="PRINTS" id="PR01438">
    <property type="entry name" value="UNVRSLSTRESS"/>
</dbReference>
<dbReference type="InterPro" id="IPR014729">
    <property type="entry name" value="Rossmann-like_a/b/a_fold"/>
</dbReference>
<feature type="domain" description="UspA" evidence="3">
    <location>
        <begin position="193"/>
        <end position="328"/>
    </location>
</feature>
<organism evidence="4 5">
    <name type="scientific">Kocuria tytonis</name>
    <dbReference type="NCBI Taxonomy" id="2054280"/>
    <lineage>
        <taxon>Bacteria</taxon>
        <taxon>Bacillati</taxon>
        <taxon>Actinomycetota</taxon>
        <taxon>Actinomycetes</taxon>
        <taxon>Micrococcales</taxon>
        <taxon>Micrococcaceae</taxon>
        <taxon>Kocuria</taxon>
    </lineage>
</organism>
<reference evidence="4 5" key="1">
    <citation type="submission" date="2018-10" db="EMBL/GenBank/DDBJ databases">
        <title>Kocuria tytouropygialis sp. nov., isolated from the uropygial gland of an American barn owl (Tyto furcata).</title>
        <authorList>
            <person name="Braun M.S."/>
            <person name="Wang E."/>
            <person name="Zimmermann S."/>
            <person name="Wagner H."/>
            <person name="Wink M."/>
        </authorList>
    </citation>
    <scope>NUCLEOTIDE SEQUENCE [LARGE SCALE GENOMIC DNA]</scope>
    <source>
        <strain evidence="4 5">442</strain>
    </source>
</reference>
<feature type="domain" description="UspA" evidence="3">
    <location>
        <begin position="13"/>
        <end position="147"/>
    </location>
</feature>
<comment type="caution">
    <text evidence="4">The sequence shown here is derived from an EMBL/GenBank/DDBJ whole genome shotgun (WGS) entry which is preliminary data.</text>
</comment>
<feature type="region of interest" description="Disordered" evidence="2">
    <location>
        <begin position="147"/>
        <end position="184"/>
    </location>
</feature>
<dbReference type="SUPFAM" id="SSF52402">
    <property type="entry name" value="Adenine nucleotide alpha hydrolases-like"/>
    <property type="match status" value="2"/>
</dbReference>
<evidence type="ECO:0000259" key="3">
    <source>
        <dbReference type="Pfam" id="PF00582"/>
    </source>
</evidence>
<feature type="compositionally biased region" description="Basic and acidic residues" evidence="2">
    <location>
        <begin position="150"/>
        <end position="166"/>
    </location>
</feature>
<protein>
    <submittedName>
        <fullName evidence="4">Universal stress protein</fullName>
    </submittedName>
</protein>